<sequence>MLVLVQGQTLHPTDQNIPRPFGRNPQLQVKKTPHSSTNIPSPVPNTAVHSSSSLRNIASPIPDYGSNHVIPQLPPYSAFTSAPSHASSAALSAGSSSQVPPNNATRQPPRVVRPGPQLPPKPNHTITANANPSPRANSSNDSAVHHAERAVQPTPTASTTSPNPPQRPVTQQTGRQSTSNPPRLGPQTPAPQEHTHTHTPALAQWAESQGYRIDQLMNAASRNAPPPGPRTRVRRNPGQPRNAMPPFNPAVQDVSVPYLGSANRRTQRMTSSEVPLDRGVVHVHGNRPTMPEPELITPGGRIQETKEVPQETQVRGALEITEDRTEAGTTKGNDEPV</sequence>
<feature type="compositionally biased region" description="Low complexity" evidence="1">
    <location>
        <begin position="128"/>
        <end position="142"/>
    </location>
</feature>
<feature type="compositionally biased region" description="Low complexity" evidence="1">
    <location>
        <begin position="106"/>
        <end position="115"/>
    </location>
</feature>
<gene>
    <name evidence="2" type="ORF">RDB_LOCUS34946</name>
</gene>
<feature type="region of interest" description="Disordered" evidence="1">
    <location>
        <begin position="1"/>
        <end position="52"/>
    </location>
</feature>
<accession>A0A8H2WKU5</accession>
<feature type="region of interest" description="Disordered" evidence="1">
    <location>
        <begin position="89"/>
        <end position="198"/>
    </location>
</feature>
<feature type="compositionally biased region" description="Polar residues" evidence="1">
    <location>
        <begin position="1"/>
        <end position="16"/>
    </location>
</feature>
<evidence type="ECO:0000256" key="1">
    <source>
        <dbReference type="SAM" id="MobiDB-lite"/>
    </source>
</evidence>
<feature type="compositionally biased region" description="Polar residues" evidence="1">
    <location>
        <begin position="168"/>
        <end position="181"/>
    </location>
</feature>
<dbReference type="EMBL" id="CAJMWS010000220">
    <property type="protein sequence ID" value="CAE6382123.1"/>
    <property type="molecule type" value="Genomic_DNA"/>
</dbReference>
<organism evidence="2 3">
    <name type="scientific">Rhizoctonia solani</name>
    <dbReference type="NCBI Taxonomy" id="456999"/>
    <lineage>
        <taxon>Eukaryota</taxon>
        <taxon>Fungi</taxon>
        <taxon>Dikarya</taxon>
        <taxon>Basidiomycota</taxon>
        <taxon>Agaricomycotina</taxon>
        <taxon>Agaricomycetes</taxon>
        <taxon>Cantharellales</taxon>
        <taxon>Ceratobasidiaceae</taxon>
        <taxon>Rhizoctonia</taxon>
    </lineage>
</organism>
<protein>
    <submittedName>
        <fullName evidence="2">Uncharacterized protein</fullName>
    </submittedName>
</protein>
<dbReference type="Proteomes" id="UP000663846">
    <property type="component" value="Unassembled WGS sequence"/>
</dbReference>
<comment type="caution">
    <text evidence="2">The sequence shown here is derived from an EMBL/GenBank/DDBJ whole genome shotgun (WGS) entry which is preliminary data.</text>
</comment>
<proteinExistence type="predicted"/>
<evidence type="ECO:0000313" key="2">
    <source>
        <dbReference type="EMBL" id="CAE6382123.1"/>
    </source>
</evidence>
<name>A0A8H2WKU5_9AGAM</name>
<reference evidence="2" key="1">
    <citation type="submission" date="2021-01" db="EMBL/GenBank/DDBJ databases">
        <authorList>
            <person name="Kaushik A."/>
        </authorList>
    </citation>
    <scope>NUCLEOTIDE SEQUENCE</scope>
    <source>
        <strain evidence="2">AG1-1C</strain>
    </source>
</reference>
<evidence type="ECO:0000313" key="3">
    <source>
        <dbReference type="Proteomes" id="UP000663846"/>
    </source>
</evidence>
<feature type="compositionally biased region" description="Basic and acidic residues" evidence="1">
    <location>
        <begin position="321"/>
        <end position="337"/>
    </location>
</feature>
<feature type="region of interest" description="Disordered" evidence="1">
    <location>
        <begin position="282"/>
        <end position="337"/>
    </location>
</feature>
<feature type="compositionally biased region" description="Polar residues" evidence="1">
    <location>
        <begin position="25"/>
        <end position="40"/>
    </location>
</feature>
<dbReference type="AlphaFoldDB" id="A0A8H2WKU5"/>